<dbReference type="Proteomes" id="UP000019464">
    <property type="component" value="Unassembled WGS sequence"/>
</dbReference>
<keyword evidence="4" id="KW-0449">Lipoprotein</keyword>
<gene>
    <name evidence="4" type="ORF">D791_02051</name>
</gene>
<proteinExistence type="predicted"/>
<protein>
    <submittedName>
        <fullName evidence="4">Putative periplasmic lipoprotein</fullName>
    </submittedName>
</protein>
<organism evidence="4 5">
    <name type="scientific">Nitrincola nitratireducens</name>
    <dbReference type="NCBI Taxonomy" id="1229521"/>
    <lineage>
        <taxon>Bacteria</taxon>
        <taxon>Pseudomonadati</taxon>
        <taxon>Pseudomonadota</taxon>
        <taxon>Gammaproteobacteria</taxon>
        <taxon>Oceanospirillales</taxon>
        <taxon>Oceanospirillaceae</taxon>
        <taxon>Nitrincola</taxon>
    </lineage>
</organism>
<evidence type="ECO:0000313" key="4">
    <source>
        <dbReference type="EMBL" id="EXJ10953.1"/>
    </source>
</evidence>
<name>W9UUN8_9GAMM</name>
<dbReference type="AlphaFoldDB" id="W9UUN8"/>
<reference evidence="4 5" key="2">
    <citation type="journal article" date="2015" name="Syst. Appl. Microbiol.">
        <title>Nitrincola nitratireducens sp. nov. isolated from a haloalkaline crater lake.</title>
        <authorList>
            <person name="Singh A."/>
            <person name="Vaidya B."/>
            <person name="Tanuku N.R."/>
            <person name="Pinnaka A.K."/>
        </authorList>
    </citation>
    <scope>NUCLEOTIDE SEQUENCE [LARGE SCALE GENOMIC DNA]</scope>
    <source>
        <strain evidence="4 5">AK23</strain>
    </source>
</reference>
<evidence type="ECO:0000256" key="1">
    <source>
        <dbReference type="ARBA" id="ARBA00004196"/>
    </source>
</evidence>
<dbReference type="InterPro" id="IPR018976">
    <property type="entry name" value="Imelysin-like"/>
</dbReference>
<dbReference type="InterPro" id="IPR034984">
    <property type="entry name" value="Imelysin-like_IPPA"/>
</dbReference>
<evidence type="ECO:0000259" key="3">
    <source>
        <dbReference type="Pfam" id="PF09375"/>
    </source>
</evidence>
<evidence type="ECO:0000313" key="5">
    <source>
        <dbReference type="Proteomes" id="UP000019464"/>
    </source>
</evidence>
<dbReference type="Pfam" id="PF09375">
    <property type="entry name" value="Peptidase_M75"/>
    <property type="match status" value="1"/>
</dbReference>
<feature type="domain" description="Imelysin-like" evidence="3">
    <location>
        <begin position="6"/>
        <end position="240"/>
    </location>
</feature>
<keyword evidence="5" id="KW-1185">Reference proteome</keyword>
<accession>W9UUN8</accession>
<evidence type="ECO:0000256" key="2">
    <source>
        <dbReference type="ARBA" id="ARBA00022729"/>
    </source>
</evidence>
<comment type="caution">
    <text evidence="4">The sequence shown here is derived from an EMBL/GenBank/DDBJ whole genome shotgun (WGS) entry which is preliminary data.</text>
</comment>
<keyword evidence="2" id="KW-0732">Signal</keyword>
<dbReference type="EMBL" id="AONB01000009">
    <property type="protein sequence ID" value="EXJ10953.1"/>
    <property type="molecule type" value="Genomic_DNA"/>
</dbReference>
<dbReference type="STRING" id="1229521.D791_02051"/>
<reference evidence="5" key="1">
    <citation type="submission" date="2012-11" db="EMBL/GenBank/DDBJ databases">
        <authorList>
            <person name="Singh A."/>
            <person name="Pinnaka A.K."/>
            <person name="Vaidya B."/>
        </authorList>
    </citation>
    <scope>NUCLEOTIDE SEQUENCE [LARGE SCALE GENOMIC DNA]</scope>
    <source>
        <strain evidence="5">AK23</strain>
    </source>
</reference>
<comment type="subcellular location">
    <subcellularLocation>
        <location evidence="1">Cell envelope</location>
    </subcellularLocation>
</comment>
<dbReference type="GO" id="GO:0030313">
    <property type="term" value="C:cell envelope"/>
    <property type="evidence" value="ECO:0007669"/>
    <property type="project" value="UniProtKB-SubCell"/>
</dbReference>
<sequence>MTLYMRNYALQYWPDKRNTTPNHLRSALADPETVFDDAFFSRVGISLKGFPVIERVLFTEEGVSAFQEPRPECRFIQGVSLLVANTADEISSEWEAFSQVLLQPGEGTHYRTADEVATLFMKSWVEPVQVILEQKILAPLGDSFDKARWQRSESWRSQQSIENLRVNMKALHHFFSLTGPSSVKDLLIQQDQKALAEGIDDAFESIVMNLDALPEVQETHVSLEQFEALSKIADELAALQELQGKAMQVLGIRLGFNSRDGD</sequence>
<dbReference type="InterPro" id="IPR038352">
    <property type="entry name" value="Imelysin_sf"/>
</dbReference>
<dbReference type="Gene3D" id="1.20.1420.20">
    <property type="entry name" value="M75 peptidase, HXXE motif"/>
    <property type="match status" value="1"/>
</dbReference>
<dbReference type="CDD" id="cd14659">
    <property type="entry name" value="Imelysin-like_IPPA"/>
    <property type="match status" value="1"/>
</dbReference>